<keyword evidence="1" id="KW-0175">Coiled coil</keyword>
<proteinExistence type="predicted"/>
<dbReference type="RefSeq" id="WP_074966361.1">
    <property type="nucleotide sequence ID" value="NZ_CBCRYP010000013.1"/>
</dbReference>
<keyword evidence="4" id="KW-1185">Reference proteome</keyword>
<dbReference type="GO" id="GO:0051301">
    <property type="term" value="P:cell division"/>
    <property type="evidence" value="ECO:0007669"/>
    <property type="project" value="UniProtKB-KW"/>
</dbReference>
<sequence length="97" mass="11131">MTQRLSISAIIFFVVMILLGVYFAFAAVQGPSGILRRVQLQAETQDLIAQRDRLQAEVDRMRNLTRRLSDDFLDLDLLDERARDVLGLVRADEVIIR</sequence>
<protein>
    <submittedName>
        <fullName evidence="3">Cell division protein FtsB</fullName>
    </submittedName>
</protein>
<dbReference type="STRING" id="34004.SAMN04488021_10481"/>
<dbReference type="Proteomes" id="UP000183635">
    <property type="component" value="Unassembled WGS sequence"/>
</dbReference>
<keyword evidence="3" id="KW-0132">Cell division</keyword>
<reference evidence="3 4" key="1">
    <citation type="submission" date="2016-10" db="EMBL/GenBank/DDBJ databases">
        <authorList>
            <person name="de Groot N.N."/>
        </authorList>
    </citation>
    <scope>NUCLEOTIDE SEQUENCE [LARGE SCALE GENOMIC DNA]</scope>
    <source>
        <strain evidence="3 4">DSM 8537</strain>
    </source>
</reference>
<evidence type="ECO:0000313" key="4">
    <source>
        <dbReference type="Proteomes" id="UP000183635"/>
    </source>
</evidence>
<keyword evidence="2" id="KW-0812">Transmembrane</keyword>
<feature type="coiled-coil region" evidence="1">
    <location>
        <begin position="37"/>
        <end position="71"/>
    </location>
</feature>
<keyword evidence="2" id="KW-0472">Membrane</keyword>
<keyword evidence="3" id="KW-0131">Cell cycle</keyword>
<dbReference type="OrthoDB" id="7689499at2"/>
<evidence type="ECO:0000256" key="2">
    <source>
        <dbReference type="SAM" id="Phobius"/>
    </source>
</evidence>
<keyword evidence="2" id="KW-1133">Transmembrane helix</keyword>
<dbReference type="AlphaFoldDB" id="A0A1I2YHI8"/>
<feature type="transmembrane region" description="Helical" evidence="2">
    <location>
        <begin position="6"/>
        <end position="28"/>
    </location>
</feature>
<dbReference type="Pfam" id="PF04977">
    <property type="entry name" value="DivIC"/>
    <property type="match status" value="1"/>
</dbReference>
<evidence type="ECO:0000313" key="3">
    <source>
        <dbReference type="EMBL" id="SFH25113.1"/>
    </source>
</evidence>
<organism evidence="3 4">
    <name type="scientific">Paracoccus aminovorans</name>
    <dbReference type="NCBI Taxonomy" id="34004"/>
    <lineage>
        <taxon>Bacteria</taxon>
        <taxon>Pseudomonadati</taxon>
        <taxon>Pseudomonadota</taxon>
        <taxon>Alphaproteobacteria</taxon>
        <taxon>Rhodobacterales</taxon>
        <taxon>Paracoccaceae</taxon>
        <taxon>Paracoccus</taxon>
    </lineage>
</organism>
<gene>
    <name evidence="3" type="ORF">SAMN04488021_10481</name>
</gene>
<name>A0A1I2YHI8_9RHOB</name>
<dbReference type="InterPro" id="IPR007060">
    <property type="entry name" value="FtsL/DivIC"/>
</dbReference>
<accession>A0A1I2YHI8</accession>
<dbReference type="EMBL" id="FOPU01000004">
    <property type="protein sequence ID" value="SFH25113.1"/>
    <property type="molecule type" value="Genomic_DNA"/>
</dbReference>
<evidence type="ECO:0000256" key="1">
    <source>
        <dbReference type="SAM" id="Coils"/>
    </source>
</evidence>